<feature type="domain" description="N-acetyltransferase" evidence="1">
    <location>
        <begin position="12"/>
        <end position="179"/>
    </location>
</feature>
<gene>
    <name evidence="2" type="ORF">GEAM_2799</name>
</gene>
<dbReference type="SUPFAM" id="SSF55729">
    <property type="entry name" value="Acyl-CoA N-acyltransferases (Nat)"/>
    <property type="match status" value="1"/>
</dbReference>
<evidence type="ECO:0000259" key="1">
    <source>
        <dbReference type="PROSITE" id="PS51186"/>
    </source>
</evidence>
<dbReference type="PROSITE" id="PS51186">
    <property type="entry name" value="GNAT"/>
    <property type="match status" value="1"/>
</dbReference>
<dbReference type="RefSeq" id="WP_034792501.1">
    <property type="nucleotide sequence ID" value="NZ_JMPJ01000064.1"/>
</dbReference>
<sequence length="184" mass="20924">MQIRQIYQDDNIEIRVATELEAQLHFDAISDSVKEIGAWEGWCTEHYALKDSRKYLVECAEKQLRGVEYNFCIFERDSGKIVGAVSVNRINTDYKFGNVGYWIRSGFTGKSLATIAAKAAAHFAFNELGLTRVEIVAMEGNLRSRRVAEKLGAVSEGLHRNRLYFHGQPRNAWMYSLIPSDLVD</sequence>
<dbReference type="Proteomes" id="UP000028640">
    <property type="component" value="Unassembled WGS sequence"/>
</dbReference>
<reference evidence="2 3" key="1">
    <citation type="submission" date="2014-05" db="EMBL/GenBank/DDBJ databases">
        <title>ATOL: Assembling a taxonomically balanced genome-scale reconstruction of the evolutionary history of the Enterobacteriaceae.</title>
        <authorList>
            <person name="Plunkett G.III."/>
            <person name="Neeno-Eckwall E.C."/>
            <person name="Glasner J.D."/>
            <person name="Perna N.T."/>
        </authorList>
    </citation>
    <scope>NUCLEOTIDE SEQUENCE [LARGE SCALE GENOMIC DNA]</scope>
    <source>
        <strain evidence="2 3">ATCC 33852</strain>
    </source>
</reference>
<dbReference type="PANTHER" id="PTHR43441:SF10">
    <property type="entry name" value="ACETYLTRANSFERASE"/>
    <property type="match status" value="1"/>
</dbReference>
<dbReference type="InterPro" id="IPR016181">
    <property type="entry name" value="Acyl_CoA_acyltransferase"/>
</dbReference>
<dbReference type="GO" id="GO:1990189">
    <property type="term" value="F:protein N-terminal-serine acetyltransferase activity"/>
    <property type="evidence" value="ECO:0007669"/>
    <property type="project" value="TreeGrafter"/>
</dbReference>
<dbReference type="AlphaFoldDB" id="A0A085G7F2"/>
<dbReference type="InterPro" id="IPR000182">
    <property type="entry name" value="GNAT_dom"/>
</dbReference>
<dbReference type="eggNOG" id="COG1670">
    <property type="taxonomic scope" value="Bacteria"/>
</dbReference>
<dbReference type="InterPro" id="IPR051908">
    <property type="entry name" value="Ribosomal_N-acetyltransferase"/>
</dbReference>
<protein>
    <submittedName>
        <fullName evidence="2">Putative acetyltransferase</fullName>
    </submittedName>
</protein>
<organism evidence="2 3">
    <name type="scientific">Ewingella americana (strain ATCC 33852 / DSM 4580 / CCUG 14506 / JCM 5911 / LMG 7869 / NCTC 12157 / CDC 1468-78)</name>
    <dbReference type="NCBI Taxonomy" id="910964"/>
    <lineage>
        <taxon>Bacteria</taxon>
        <taxon>Pseudomonadati</taxon>
        <taxon>Pseudomonadota</taxon>
        <taxon>Gammaproteobacteria</taxon>
        <taxon>Enterobacterales</taxon>
        <taxon>Yersiniaceae</taxon>
        <taxon>Ewingella</taxon>
    </lineage>
</organism>
<name>A0A085G7F2_EWIA3</name>
<dbReference type="Gene3D" id="3.40.630.30">
    <property type="match status" value="1"/>
</dbReference>
<proteinExistence type="predicted"/>
<dbReference type="GeneID" id="78382633"/>
<dbReference type="GO" id="GO:0005737">
    <property type="term" value="C:cytoplasm"/>
    <property type="evidence" value="ECO:0007669"/>
    <property type="project" value="TreeGrafter"/>
</dbReference>
<accession>A0A085G7F2</accession>
<dbReference type="STRING" id="910964.GEAM_2799"/>
<keyword evidence="3" id="KW-1185">Reference proteome</keyword>
<dbReference type="Pfam" id="PF13302">
    <property type="entry name" value="Acetyltransf_3"/>
    <property type="match status" value="1"/>
</dbReference>
<evidence type="ECO:0000313" key="2">
    <source>
        <dbReference type="EMBL" id="KFC79647.1"/>
    </source>
</evidence>
<keyword evidence="2" id="KW-0808">Transferase</keyword>
<dbReference type="EMBL" id="JMPJ01000064">
    <property type="protein sequence ID" value="KFC79647.1"/>
    <property type="molecule type" value="Genomic_DNA"/>
</dbReference>
<comment type="caution">
    <text evidence="2">The sequence shown here is derived from an EMBL/GenBank/DDBJ whole genome shotgun (WGS) entry which is preliminary data.</text>
</comment>
<evidence type="ECO:0000313" key="3">
    <source>
        <dbReference type="Proteomes" id="UP000028640"/>
    </source>
</evidence>
<dbReference type="PANTHER" id="PTHR43441">
    <property type="entry name" value="RIBOSOMAL-PROTEIN-SERINE ACETYLTRANSFERASE"/>
    <property type="match status" value="1"/>
</dbReference>
<dbReference type="GO" id="GO:0008999">
    <property type="term" value="F:protein-N-terminal-alanine acetyltransferase activity"/>
    <property type="evidence" value="ECO:0007669"/>
    <property type="project" value="TreeGrafter"/>
</dbReference>
<dbReference type="OrthoDB" id="5292292at2"/>